<dbReference type="Pfam" id="PF04087">
    <property type="entry name" value="DUF389"/>
    <property type="match status" value="1"/>
</dbReference>
<feature type="transmembrane region" description="Helical" evidence="2">
    <location>
        <begin position="147"/>
        <end position="169"/>
    </location>
</feature>
<keyword evidence="2" id="KW-1133">Transmembrane helix</keyword>
<evidence type="ECO:0000313" key="4">
    <source>
        <dbReference type="Proteomes" id="UP001596432"/>
    </source>
</evidence>
<accession>A0ABD5Y9D9</accession>
<feature type="transmembrane region" description="Helical" evidence="2">
    <location>
        <begin position="122"/>
        <end position="141"/>
    </location>
</feature>
<dbReference type="AlphaFoldDB" id="A0ABD5Y9D9"/>
<dbReference type="EMBL" id="JBHTAS010000001">
    <property type="protein sequence ID" value="MFC7141039.1"/>
    <property type="molecule type" value="Genomic_DNA"/>
</dbReference>
<protein>
    <submittedName>
        <fullName evidence="3">TIGR00341 family protein</fullName>
    </submittedName>
</protein>
<dbReference type="NCBIfam" id="TIGR00341">
    <property type="entry name" value="TIGR00341 family protein"/>
    <property type="match status" value="1"/>
</dbReference>
<dbReference type="RefSeq" id="WP_274322132.1">
    <property type="nucleotide sequence ID" value="NZ_CP118158.1"/>
</dbReference>
<dbReference type="Proteomes" id="UP001596432">
    <property type="component" value="Unassembled WGS sequence"/>
</dbReference>
<keyword evidence="2" id="KW-0472">Membrane</keyword>
<keyword evidence="4" id="KW-1185">Reference proteome</keyword>
<feature type="transmembrane region" description="Helical" evidence="2">
    <location>
        <begin position="279"/>
        <end position="304"/>
    </location>
</feature>
<feature type="transmembrane region" description="Helical" evidence="2">
    <location>
        <begin position="251"/>
        <end position="273"/>
    </location>
</feature>
<dbReference type="PANTHER" id="PTHR20992">
    <property type="entry name" value="AT15442P-RELATED"/>
    <property type="match status" value="1"/>
</dbReference>
<feature type="compositionally biased region" description="Low complexity" evidence="1">
    <location>
        <begin position="439"/>
        <end position="490"/>
    </location>
</feature>
<evidence type="ECO:0000313" key="3">
    <source>
        <dbReference type="EMBL" id="MFC7141039.1"/>
    </source>
</evidence>
<feature type="transmembrane region" description="Helical" evidence="2">
    <location>
        <begin position="181"/>
        <end position="206"/>
    </location>
</feature>
<feature type="transmembrane region" description="Helical" evidence="2">
    <location>
        <begin position="325"/>
        <end position="347"/>
    </location>
</feature>
<organism evidence="3 4">
    <name type="scientific">Halosimplex aquaticum</name>
    <dbReference type="NCBI Taxonomy" id="3026162"/>
    <lineage>
        <taxon>Archaea</taxon>
        <taxon>Methanobacteriati</taxon>
        <taxon>Methanobacteriota</taxon>
        <taxon>Stenosarchaea group</taxon>
        <taxon>Halobacteria</taxon>
        <taxon>Halobacteriales</taxon>
        <taxon>Haloarculaceae</taxon>
        <taxon>Halosimplex</taxon>
    </lineage>
</organism>
<proteinExistence type="predicted"/>
<evidence type="ECO:0000256" key="2">
    <source>
        <dbReference type="SAM" id="Phobius"/>
    </source>
</evidence>
<name>A0ABD5Y9D9_9EURY</name>
<keyword evidence="2" id="KW-0812">Transmembrane</keyword>
<reference evidence="3 4" key="1">
    <citation type="journal article" date="2019" name="Int. J. Syst. Evol. Microbiol.">
        <title>The Global Catalogue of Microorganisms (GCM) 10K type strain sequencing project: providing services to taxonomists for standard genome sequencing and annotation.</title>
        <authorList>
            <consortium name="The Broad Institute Genomics Platform"/>
            <consortium name="The Broad Institute Genome Sequencing Center for Infectious Disease"/>
            <person name="Wu L."/>
            <person name="Ma J."/>
        </authorList>
    </citation>
    <scope>NUCLEOTIDE SEQUENCE [LARGE SCALE GENOMIC DNA]</scope>
    <source>
        <strain evidence="3 4">XZYJT29</strain>
    </source>
</reference>
<evidence type="ECO:0000256" key="1">
    <source>
        <dbReference type="SAM" id="MobiDB-lite"/>
    </source>
</evidence>
<comment type="caution">
    <text evidence="3">The sequence shown here is derived from an EMBL/GenBank/DDBJ whole genome shotgun (WGS) entry which is preliminary data.</text>
</comment>
<dbReference type="GeneID" id="78821347"/>
<feature type="transmembrane region" description="Helical" evidence="2">
    <location>
        <begin position="226"/>
        <end position="244"/>
    </location>
</feature>
<feature type="region of interest" description="Disordered" evidence="1">
    <location>
        <begin position="439"/>
        <end position="511"/>
    </location>
</feature>
<dbReference type="InterPro" id="IPR005240">
    <property type="entry name" value="DUF389"/>
</dbReference>
<gene>
    <name evidence="3" type="ORF">ACFQMA_14540</name>
</gene>
<dbReference type="PANTHER" id="PTHR20992:SF9">
    <property type="entry name" value="AT15442P-RELATED"/>
    <property type="match status" value="1"/>
</dbReference>
<sequence>MRFVHVTVPAGKRREVERVLVDHDVDYSVTDEVGTAAARPDGREYEAVMTFPLPVEAVEPVLASFREIGLDEESHVVVQNVQTVVSDRFGELQREYDEHTPDERIAHEEIRIVAKDLMPDRYTYVLLVVVSAIVATAGMLLDSASIVVGSMVIAPLVGPALAASVGTVLADEALFRKGATYQVAGFALAVVSATLFAVVVRHLFLVPPNLNVTAIEQISGRLSPDLLALVVALGSGAAGARSLTGDISTPLVGVMVAAALVPPVGAVGIGIAWGHPTIVFRAGLLVLVNAFSINLTALAMLWVSGYRGHGGRERRRSIADVQNRTVILVVSILVLASILGAFTYSAYQAGSSTETIRATVEGVVNDERYANLTLTEVTVEYGDEPFSRHPERVVTTVTTPGGRTYPGLDDAIERRLRQESGIEAQTAVRFIPVETTGATVTPAGTATEAPTETASPTATASAPPPTAAATAPPSTTTQAPTATAQPPTATRAENTTSALRRFQPEPGSHRR</sequence>